<organism evidence="5 6">
    <name type="scientific">Nocardia cerradoensis</name>
    <dbReference type="NCBI Taxonomy" id="85688"/>
    <lineage>
        <taxon>Bacteria</taxon>
        <taxon>Bacillati</taxon>
        <taxon>Actinomycetota</taxon>
        <taxon>Actinomycetes</taxon>
        <taxon>Mycobacteriales</taxon>
        <taxon>Nocardiaceae</taxon>
        <taxon>Nocardia</taxon>
    </lineage>
</organism>
<feature type="compositionally biased region" description="Polar residues" evidence="3">
    <location>
        <begin position="154"/>
        <end position="163"/>
    </location>
</feature>
<dbReference type="EMBL" id="NGAF01000003">
    <property type="protein sequence ID" value="OXR45712.1"/>
    <property type="molecule type" value="Genomic_DNA"/>
</dbReference>
<reference evidence="5 6" key="1">
    <citation type="submission" date="2017-07" db="EMBL/GenBank/DDBJ databases">
        <title>First draft Genome Sequence of Nocardia cerradoensis isolated from human infection.</title>
        <authorList>
            <person name="Carrasco G."/>
        </authorList>
    </citation>
    <scope>NUCLEOTIDE SEQUENCE [LARGE SCALE GENOMIC DNA]</scope>
    <source>
        <strain evidence="5 6">CNM20130759</strain>
    </source>
</reference>
<dbReference type="RefSeq" id="WP_223273350.1">
    <property type="nucleotide sequence ID" value="NZ_NGAF01000003.1"/>
</dbReference>
<evidence type="ECO:0000256" key="1">
    <source>
        <dbReference type="ARBA" id="ARBA00022630"/>
    </source>
</evidence>
<dbReference type="PANTHER" id="PTHR48083:SF2">
    <property type="entry name" value="MEDIUM-CHAIN SPECIFIC ACYL-COA DEHYDROGENASE, MITOCHONDRIAL"/>
    <property type="match status" value="1"/>
</dbReference>
<protein>
    <submittedName>
        <fullName evidence="5">Acyl-CoA dehydrogenase, short-chain specific</fullName>
        <ecNumber evidence="5">1.3.8.1</ecNumber>
    </submittedName>
</protein>
<dbReference type="PANTHER" id="PTHR48083">
    <property type="entry name" value="MEDIUM-CHAIN SPECIFIC ACYL-COA DEHYDROGENASE, MITOCHONDRIAL-RELATED"/>
    <property type="match status" value="1"/>
</dbReference>
<evidence type="ECO:0000313" key="6">
    <source>
        <dbReference type="Proteomes" id="UP000215506"/>
    </source>
</evidence>
<evidence type="ECO:0000259" key="4">
    <source>
        <dbReference type="Pfam" id="PF00441"/>
    </source>
</evidence>
<evidence type="ECO:0000256" key="2">
    <source>
        <dbReference type="ARBA" id="ARBA00023002"/>
    </source>
</evidence>
<name>A0A231HA71_9NOCA</name>
<proteinExistence type="predicted"/>
<dbReference type="InterPro" id="IPR009075">
    <property type="entry name" value="AcylCo_DH/oxidase_C"/>
</dbReference>
<dbReference type="SUPFAM" id="SSF47203">
    <property type="entry name" value="Acyl-CoA dehydrogenase C-terminal domain-like"/>
    <property type="match status" value="1"/>
</dbReference>
<dbReference type="GO" id="GO:0033539">
    <property type="term" value="P:fatty acid beta-oxidation using acyl-CoA dehydrogenase"/>
    <property type="evidence" value="ECO:0007669"/>
    <property type="project" value="TreeGrafter"/>
</dbReference>
<feature type="compositionally biased region" description="Basic and acidic residues" evidence="3">
    <location>
        <begin position="135"/>
        <end position="147"/>
    </location>
</feature>
<sequence length="327" mass="34079">MTMDADEIALLTDSLRATMTGSTGDALDHALLDFGWLDLLTETPEVAIPLVFRLLGETGAHAPVLNDVIARAAGRDLPATVALPFTGGRWMMWERTVVAPSSPAATPVTAADPGPDPTGRAAPGPGGIQPDAVDPADRSTADARLDADGVSGGTDPTASQSFSAAPGLDPELPLRRVPAGETLPLAEGRRALAWWLAGTSRAMLNLARRHALDRVQFGRPLAAHQAVRHRLAETLVAIEGAEATLTTADTDLGALLAKAAAGHAARIAARHCQQVLGGIGFTAEHDFHRHARRALVLDGLLGSAAELTREAGAWVRTRAAAPRLAQL</sequence>
<dbReference type="AlphaFoldDB" id="A0A231HA71"/>
<feature type="compositionally biased region" description="Low complexity" evidence="3">
    <location>
        <begin position="101"/>
        <end position="113"/>
    </location>
</feature>
<feature type="domain" description="Acyl-CoA dehydrogenase/oxidase C-terminal" evidence="4">
    <location>
        <begin position="185"/>
        <end position="303"/>
    </location>
</feature>
<dbReference type="EC" id="1.3.8.1" evidence="5"/>
<dbReference type="Gene3D" id="1.20.140.10">
    <property type="entry name" value="Butyryl-CoA Dehydrogenase, subunit A, domain 3"/>
    <property type="match status" value="1"/>
</dbReference>
<dbReference type="GO" id="GO:0005737">
    <property type="term" value="C:cytoplasm"/>
    <property type="evidence" value="ECO:0007669"/>
    <property type="project" value="TreeGrafter"/>
</dbReference>
<dbReference type="Pfam" id="PF00441">
    <property type="entry name" value="Acyl-CoA_dh_1"/>
    <property type="match status" value="1"/>
</dbReference>
<keyword evidence="2 5" id="KW-0560">Oxidoreductase</keyword>
<dbReference type="InterPro" id="IPR036250">
    <property type="entry name" value="AcylCo_DH-like_C"/>
</dbReference>
<accession>A0A231HA71</accession>
<gene>
    <name evidence="5" type="ORF">B7C42_02004</name>
</gene>
<dbReference type="InterPro" id="IPR050741">
    <property type="entry name" value="Acyl-CoA_dehydrogenase"/>
</dbReference>
<dbReference type="GO" id="GO:0016937">
    <property type="term" value="F:short-chain fatty acyl-CoA dehydrogenase activity"/>
    <property type="evidence" value="ECO:0007669"/>
    <property type="project" value="UniProtKB-EC"/>
</dbReference>
<feature type="region of interest" description="Disordered" evidence="3">
    <location>
        <begin position="101"/>
        <end position="175"/>
    </location>
</feature>
<evidence type="ECO:0000256" key="3">
    <source>
        <dbReference type="SAM" id="MobiDB-lite"/>
    </source>
</evidence>
<dbReference type="Proteomes" id="UP000215506">
    <property type="component" value="Unassembled WGS sequence"/>
</dbReference>
<comment type="caution">
    <text evidence="5">The sequence shown here is derived from an EMBL/GenBank/DDBJ whole genome shotgun (WGS) entry which is preliminary data.</text>
</comment>
<keyword evidence="6" id="KW-1185">Reference proteome</keyword>
<keyword evidence="1" id="KW-0285">Flavoprotein</keyword>
<evidence type="ECO:0000313" key="5">
    <source>
        <dbReference type="EMBL" id="OXR45712.1"/>
    </source>
</evidence>